<dbReference type="Proteomes" id="UP000593576">
    <property type="component" value="Unassembled WGS sequence"/>
</dbReference>
<evidence type="ECO:0000313" key="2">
    <source>
        <dbReference type="EMBL" id="MBA0860967.1"/>
    </source>
</evidence>
<keyword evidence="3" id="KW-1185">Reference proteome</keyword>
<name>A0A7J9LQN5_GOSSC</name>
<reference evidence="2 3" key="1">
    <citation type="journal article" date="2019" name="Genome Biol. Evol.">
        <title>Insights into the evolution of the New World diploid cottons (Gossypium, subgenus Houzingenia) based on genome sequencing.</title>
        <authorList>
            <person name="Grover C.E."/>
            <person name="Arick M.A. 2nd"/>
            <person name="Thrash A."/>
            <person name="Conover J.L."/>
            <person name="Sanders W.S."/>
            <person name="Peterson D.G."/>
            <person name="Frelichowski J.E."/>
            <person name="Scheffler J.A."/>
            <person name="Scheffler B.E."/>
            <person name="Wendel J.F."/>
        </authorList>
    </citation>
    <scope>NUCLEOTIDE SEQUENCE [LARGE SCALE GENOMIC DNA]</scope>
    <source>
        <strain evidence="2">1</strain>
        <tissue evidence="2">Leaf</tissue>
    </source>
</reference>
<feature type="region of interest" description="Disordered" evidence="1">
    <location>
        <begin position="82"/>
        <end position="114"/>
    </location>
</feature>
<organism evidence="2 3">
    <name type="scientific">Gossypium schwendimanii</name>
    <name type="common">Cotton</name>
    <dbReference type="NCBI Taxonomy" id="34291"/>
    <lineage>
        <taxon>Eukaryota</taxon>
        <taxon>Viridiplantae</taxon>
        <taxon>Streptophyta</taxon>
        <taxon>Embryophyta</taxon>
        <taxon>Tracheophyta</taxon>
        <taxon>Spermatophyta</taxon>
        <taxon>Magnoliopsida</taxon>
        <taxon>eudicotyledons</taxon>
        <taxon>Gunneridae</taxon>
        <taxon>Pentapetalae</taxon>
        <taxon>rosids</taxon>
        <taxon>malvids</taxon>
        <taxon>Malvales</taxon>
        <taxon>Malvaceae</taxon>
        <taxon>Malvoideae</taxon>
        <taxon>Gossypium</taxon>
    </lineage>
</organism>
<proteinExistence type="predicted"/>
<dbReference type="AlphaFoldDB" id="A0A7J9LQN5"/>
<dbReference type="EMBL" id="JABFAF010000007">
    <property type="protein sequence ID" value="MBA0860967.1"/>
    <property type="molecule type" value="Genomic_DNA"/>
</dbReference>
<protein>
    <submittedName>
        <fullName evidence="2">Uncharacterized protein</fullName>
    </submittedName>
</protein>
<comment type="caution">
    <text evidence="2">The sequence shown here is derived from an EMBL/GenBank/DDBJ whole genome shotgun (WGS) entry which is preliminary data.</text>
</comment>
<sequence length="114" mass="12885">MNSVWLREESEGVTGGIHEVNRGFANGQRRMEYRKSYGKSVDPDLGFNLEGSLSSVGTKQDSSLTNHALNAIDHVLEDVAHVEEEGKKRSKGELDDLQRIEEMNNTLTRNRRLE</sequence>
<accession>A0A7J9LQN5</accession>
<feature type="non-terminal residue" evidence="2">
    <location>
        <position position="114"/>
    </location>
</feature>
<dbReference type="OrthoDB" id="986592at2759"/>
<evidence type="ECO:0000256" key="1">
    <source>
        <dbReference type="SAM" id="MobiDB-lite"/>
    </source>
</evidence>
<feature type="compositionally biased region" description="Basic and acidic residues" evidence="1">
    <location>
        <begin position="82"/>
        <end position="102"/>
    </location>
</feature>
<evidence type="ECO:0000313" key="3">
    <source>
        <dbReference type="Proteomes" id="UP000593576"/>
    </source>
</evidence>
<gene>
    <name evidence="2" type="ORF">Goshw_023022</name>
</gene>